<evidence type="ECO:0000256" key="15">
    <source>
        <dbReference type="SAM" id="MobiDB-lite"/>
    </source>
</evidence>
<keyword evidence="11 14" id="KW-0131">Cell cycle</keyword>
<evidence type="ECO:0000256" key="2">
    <source>
        <dbReference type="ARBA" id="ARBA00008010"/>
    </source>
</evidence>
<feature type="domain" description="MCM C-terminal AAA(+) ATPase" evidence="16">
    <location>
        <begin position="621"/>
        <end position="658"/>
    </location>
</feature>
<dbReference type="FunFam" id="2.20.28.10:FF:000003">
    <property type="entry name" value="DNA helicase"/>
    <property type="match status" value="1"/>
</dbReference>
<dbReference type="GO" id="GO:0033679">
    <property type="term" value="F:3'-5' DNA/RNA helicase activity"/>
    <property type="evidence" value="ECO:0007669"/>
    <property type="project" value="EnsemblFungi"/>
</dbReference>
<evidence type="ECO:0000256" key="3">
    <source>
        <dbReference type="ARBA" id="ARBA00012551"/>
    </source>
</evidence>
<protein>
    <recommendedName>
        <fullName evidence="12 14">DNA replication licensing factor MCM6</fullName>
        <ecNumber evidence="3 14">3.6.4.12</ecNumber>
    </recommendedName>
</protein>
<dbReference type="GO" id="GO:0071162">
    <property type="term" value="C:CMG complex"/>
    <property type="evidence" value="ECO:0007669"/>
    <property type="project" value="EnsemblFungi"/>
</dbReference>
<accession>F0XSR3</accession>
<dbReference type="SMART" id="SM00350">
    <property type="entry name" value="MCM"/>
    <property type="match status" value="1"/>
</dbReference>
<evidence type="ECO:0000256" key="4">
    <source>
        <dbReference type="ARBA" id="ARBA00022705"/>
    </source>
</evidence>
<dbReference type="GO" id="GO:0042555">
    <property type="term" value="C:MCM complex"/>
    <property type="evidence" value="ECO:0007669"/>
    <property type="project" value="UniProtKB-UniRule"/>
</dbReference>
<dbReference type="InterPro" id="IPR033762">
    <property type="entry name" value="MCM_OB"/>
</dbReference>
<dbReference type="Proteomes" id="UP000007796">
    <property type="component" value="Unassembled WGS sequence"/>
</dbReference>
<comment type="similarity">
    <text evidence="2 13">Belongs to the MCM family.</text>
</comment>
<evidence type="ECO:0000256" key="5">
    <source>
        <dbReference type="ARBA" id="ARBA00022741"/>
    </source>
</evidence>
<dbReference type="PRINTS" id="PR01662">
    <property type="entry name" value="MCMPROTEIN6"/>
</dbReference>
<feature type="region of interest" description="Disordered" evidence="15">
    <location>
        <begin position="1"/>
        <end position="81"/>
    </location>
</feature>
<dbReference type="Pfam" id="PF18263">
    <property type="entry name" value="WHD_MCM6"/>
    <property type="match status" value="1"/>
</dbReference>
<dbReference type="STRING" id="655863.F0XSR3"/>
<evidence type="ECO:0000313" key="18">
    <source>
        <dbReference type="Proteomes" id="UP000007796"/>
    </source>
</evidence>
<dbReference type="GO" id="GO:0000785">
    <property type="term" value="C:chromatin"/>
    <property type="evidence" value="ECO:0007669"/>
    <property type="project" value="EnsemblFungi"/>
</dbReference>
<dbReference type="GeneID" id="25978923"/>
<feature type="compositionally biased region" description="Low complexity" evidence="15">
    <location>
        <begin position="193"/>
        <end position="216"/>
    </location>
</feature>
<comment type="subunit">
    <text evidence="14">Component of the MCM2-7 complex.</text>
</comment>
<evidence type="ECO:0000256" key="1">
    <source>
        <dbReference type="ARBA" id="ARBA00004123"/>
    </source>
</evidence>
<feature type="domain" description="MCM C-terminal AAA(+) ATPase" evidence="16">
    <location>
        <begin position="510"/>
        <end position="619"/>
    </location>
</feature>
<feature type="compositionally biased region" description="Basic and acidic residues" evidence="15">
    <location>
        <begin position="72"/>
        <end position="81"/>
    </location>
</feature>
<evidence type="ECO:0000313" key="17">
    <source>
        <dbReference type="EMBL" id="EFW99164.1"/>
    </source>
</evidence>
<keyword evidence="5 13" id="KW-0547">Nucleotide-binding</keyword>
<evidence type="ECO:0000256" key="10">
    <source>
        <dbReference type="ARBA" id="ARBA00023242"/>
    </source>
</evidence>
<evidence type="ECO:0000256" key="7">
    <source>
        <dbReference type="ARBA" id="ARBA00022806"/>
    </source>
</evidence>
<dbReference type="GO" id="GO:0003727">
    <property type="term" value="F:single-stranded RNA binding"/>
    <property type="evidence" value="ECO:0007669"/>
    <property type="project" value="EnsemblFungi"/>
</dbReference>
<dbReference type="PANTHER" id="PTHR11630:SF43">
    <property type="entry name" value="DNA REPLICATION LICENSING FACTOR MCM6"/>
    <property type="match status" value="1"/>
</dbReference>
<dbReference type="GO" id="GO:0097373">
    <property type="term" value="C:MCM core complex"/>
    <property type="evidence" value="ECO:0007669"/>
    <property type="project" value="EnsemblFungi"/>
</dbReference>
<evidence type="ECO:0000256" key="8">
    <source>
        <dbReference type="ARBA" id="ARBA00022840"/>
    </source>
</evidence>
<dbReference type="GO" id="GO:1902969">
    <property type="term" value="P:mitotic DNA replication"/>
    <property type="evidence" value="ECO:0007669"/>
    <property type="project" value="EnsemblFungi"/>
</dbReference>
<proteinExistence type="inferred from homology"/>
<dbReference type="GO" id="GO:0009378">
    <property type="term" value="F:four-way junction helicase activity"/>
    <property type="evidence" value="ECO:0007669"/>
    <property type="project" value="EnsemblFungi"/>
</dbReference>
<dbReference type="GO" id="GO:0006267">
    <property type="term" value="P:pre-replicative complex assembly involved in nuclear cell cycle DNA replication"/>
    <property type="evidence" value="ECO:0007669"/>
    <property type="project" value="EnsemblFungi"/>
</dbReference>
<feature type="compositionally biased region" description="Low complexity" evidence="15">
    <location>
        <begin position="807"/>
        <end position="820"/>
    </location>
</feature>
<dbReference type="InterPro" id="IPR031327">
    <property type="entry name" value="MCM"/>
</dbReference>
<evidence type="ECO:0000256" key="11">
    <source>
        <dbReference type="ARBA" id="ARBA00023306"/>
    </source>
</evidence>
<keyword evidence="7 14" id="KW-0347">Helicase</keyword>
<dbReference type="InterPro" id="IPR041562">
    <property type="entry name" value="MCM_lid"/>
</dbReference>
<dbReference type="InterPro" id="IPR027417">
    <property type="entry name" value="P-loop_NTPase"/>
</dbReference>
<evidence type="ECO:0000256" key="6">
    <source>
        <dbReference type="ARBA" id="ARBA00022801"/>
    </source>
</evidence>
<keyword evidence="18" id="KW-1185">Reference proteome</keyword>
<dbReference type="GO" id="GO:0006271">
    <property type="term" value="P:DNA strand elongation involved in DNA replication"/>
    <property type="evidence" value="ECO:0007669"/>
    <property type="project" value="EnsemblFungi"/>
</dbReference>
<dbReference type="HOGENOM" id="CLU_000995_3_2_1"/>
<comment type="catalytic activity">
    <reaction evidence="14">
        <text>ATP + H2O = ADP + phosphate + H(+)</text>
        <dbReference type="Rhea" id="RHEA:13065"/>
        <dbReference type="ChEBI" id="CHEBI:15377"/>
        <dbReference type="ChEBI" id="CHEBI:15378"/>
        <dbReference type="ChEBI" id="CHEBI:30616"/>
        <dbReference type="ChEBI" id="CHEBI:43474"/>
        <dbReference type="ChEBI" id="CHEBI:456216"/>
        <dbReference type="EC" id="3.6.4.12"/>
    </reaction>
</comment>
<dbReference type="PROSITE" id="PS50051">
    <property type="entry name" value="MCM_2"/>
    <property type="match status" value="2"/>
</dbReference>
<dbReference type="RefSeq" id="XP_014168647.1">
    <property type="nucleotide sequence ID" value="XM_014313172.1"/>
</dbReference>
<feature type="region of interest" description="Disordered" evidence="15">
    <location>
        <begin position="193"/>
        <end position="220"/>
    </location>
</feature>
<dbReference type="EMBL" id="GL629997">
    <property type="protein sequence ID" value="EFW99164.1"/>
    <property type="molecule type" value="Genomic_DNA"/>
</dbReference>
<comment type="subcellular location">
    <subcellularLocation>
        <location evidence="1 14">Nucleus</location>
    </subcellularLocation>
</comment>
<keyword evidence="8 13" id="KW-0067">ATP-binding</keyword>
<sequence length="940" mass="101973">MATPSSDVGYPMSDGFSRTPSAAATPRRRGQPNLLSSSSARPRGPPSESMGAPSDDEGEGFADDQVPQRARRANDDPVPRVEDKIGLAVQHYFETFIEEFVEEPSPSGDVSSSAAVTDRFYVAQIHGMRTYQLSTFYVDFRHLTLWNNGVLSEAALRMYFRLLPYLTAGLHNMIAKYEPQYFREHRQLTSTTASGSGSASYGTMAGSSHAGSSQAADLGSKTSNQQTDKLFTVAVYNMPLVSRIRSLRATNIGQLLSISGTVTRTSEVRPELSLATFTCLPCKAVVPNVEQVFRYTEPTQCPNPTCQNRQAWQLDIRQSTFVDWQKVRIQENSSEIPTGSMPRTMDVILRGEMVDRAKAGEKCIFNGMLMVVPDVSQLGLPGVRPTAIRDDRSASRAAGADAAGGTGISGLKALGVRDLTYRMAFLACMVLPDTTNLGGSSSIPNGPDTTGTDIVAALTQTSGRDGPGGGSGGGGVGAFVSSREAQEAVLSAYTKTEIDDLRKMVHSEYIYARLVKSLAPMVYGHEIVKKGLLLQMVSGVHKATAEGMQLRGDINICIVGDPSTSKSQFLKYVCSFAPRAVYTSGKASSAAGLTAAVVKDEETGEFTIEAGALMLADNGATLRQNINMSAPIMSRFDLFFVILDECNESVDRRLAEHIVGIHQLRDEAITPEFTTEQLQRYIQFARTFQPEMTDEAKQLLVEMYRELRADDAQGGVGRNSYRITVRQLESMIRLSEAIAKTNCVDDITPEMVTEAYNLLRQSIISVEHDDVEMEMEEERGQEAEATAEDVPEAVQEDVAMEGDGEEATATATATATTTTATPSKATITYDKYVAIVNAMVERLRDDEVSGPGEGVAASALADGFLEQQEAELETEADYHREKALVLMVLKRMIKEKIVMAVRGQGIADEGDATEGTAGPSSASAQQLVYVLHPNCSFEEY</sequence>
<dbReference type="GO" id="GO:0005656">
    <property type="term" value="C:nuclear pre-replicative complex"/>
    <property type="evidence" value="ECO:0007669"/>
    <property type="project" value="EnsemblFungi"/>
</dbReference>
<dbReference type="PRINTS" id="PR01657">
    <property type="entry name" value="MCMFAMILY"/>
</dbReference>
<dbReference type="Gene3D" id="2.20.28.10">
    <property type="match status" value="1"/>
</dbReference>
<dbReference type="SUPFAM" id="SSF50249">
    <property type="entry name" value="Nucleic acid-binding proteins"/>
    <property type="match status" value="1"/>
</dbReference>
<dbReference type="eggNOG" id="KOG0480">
    <property type="taxonomic scope" value="Eukaryota"/>
</dbReference>
<dbReference type="AlphaFoldDB" id="F0XSR3"/>
<dbReference type="Gene3D" id="2.40.50.140">
    <property type="entry name" value="Nucleic acid-binding proteins"/>
    <property type="match status" value="1"/>
</dbReference>
<evidence type="ECO:0000256" key="12">
    <source>
        <dbReference type="ARBA" id="ARBA00073495"/>
    </source>
</evidence>
<dbReference type="Gene3D" id="3.30.1640.10">
    <property type="entry name" value="mini-chromosome maintenance (MCM) complex, chain A, domain 1"/>
    <property type="match status" value="1"/>
</dbReference>
<feature type="compositionally biased region" description="Low complexity" evidence="15">
    <location>
        <begin position="36"/>
        <end position="49"/>
    </location>
</feature>
<keyword evidence="9 13" id="KW-0238">DNA-binding</keyword>
<keyword evidence="10" id="KW-0539">Nucleus</keyword>
<evidence type="ECO:0000259" key="16">
    <source>
        <dbReference type="PROSITE" id="PS50051"/>
    </source>
</evidence>
<gene>
    <name evidence="17" type="ORF">CMQ_5585</name>
</gene>
<dbReference type="Pfam" id="PF17855">
    <property type="entry name" value="MCM_lid"/>
    <property type="match status" value="1"/>
</dbReference>
<dbReference type="PANTHER" id="PTHR11630">
    <property type="entry name" value="DNA REPLICATION LICENSING FACTOR MCM FAMILY MEMBER"/>
    <property type="match status" value="1"/>
</dbReference>
<dbReference type="GO" id="GO:1990518">
    <property type="term" value="F:single-stranded 3'-5' DNA helicase activity"/>
    <property type="evidence" value="ECO:0007669"/>
    <property type="project" value="EnsemblFungi"/>
</dbReference>
<dbReference type="FunFam" id="1.20.58.870:FF:000002">
    <property type="entry name" value="DNA helicase"/>
    <property type="match status" value="1"/>
</dbReference>
<evidence type="ECO:0000256" key="9">
    <source>
        <dbReference type="ARBA" id="ARBA00023125"/>
    </source>
</evidence>
<dbReference type="OrthoDB" id="1744952at2759"/>
<dbReference type="GO" id="GO:0043596">
    <property type="term" value="C:nuclear replication fork"/>
    <property type="evidence" value="ECO:0007669"/>
    <property type="project" value="EnsemblFungi"/>
</dbReference>
<dbReference type="InterPro" id="IPR008049">
    <property type="entry name" value="MCM6"/>
</dbReference>
<comment type="function">
    <text evidence="14">Acts as component of the MCM2-7 complex (MCM complex) which is the replicative helicase essential for 'once per cell cycle' DNA replication initiation and elongation in eukaryotic cells. The active ATPase sites in the MCM2-7 ring are formed through the interaction surfaces of two neighboring subunits such that a critical structure of a conserved arginine finger motif is provided in trans relative to the ATP-binding site of the Walker A box of the adjacent subunit. The six ATPase active sites, however, are likely to contribute differentially to the complex helicase activity.</text>
</comment>
<dbReference type="GO" id="GO:0000727">
    <property type="term" value="P:double-strand break repair via break-induced replication"/>
    <property type="evidence" value="ECO:0007669"/>
    <property type="project" value="EnsemblFungi"/>
</dbReference>
<evidence type="ECO:0000256" key="14">
    <source>
        <dbReference type="RuleBase" id="RU368064"/>
    </source>
</evidence>
<dbReference type="GO" id="GO:0006270">
    <property type="term" value="P:DNA replication initiation"/>
    <property type="evidence" value="ECO:0007669"/>
    <property type="project" value="UniProtKB-UniRule"/>
</dbReference>
<dbReference type="GO" id="GO:0003688">
    <property type="term" value="F:DNA replication origin binding"/>
    <property type="evidence" value="ECO:0007669"/>
    <property type="project" value="EnsemblFungi"/>
</dbReference>
<dbReference type="GO" id="GO:0016887">
    <property type="term" value="F:ATP hydrolysis activity"/>
    <property type="evidence" value="ECO:0007669"/>
    <property type="project" value="EnsemblFungi"/>
</dbReference>
<keyword evidence="6 14" id="KW-0378">Hydrolase</keyword>
<dbReference type="Pfam" id="PF00493">
    <property type="entry name" value="MCM"/>
    <property type="match status" value="2"/>
</dbReference>
<dbReference type="Gene3D" id="3.40.50.300">
    <property type="entry name" value="P-loop containing nucleotide triphosphate hydrolases"/>
    <property type="match status" value="2"/>
</dbReference>
<name>F0XSR3_GROCL</name>
<dbReference type="InParanoid" id="F0XSR3"/>
<organism evidence="18">
    <name type="scientific">Grosmannia clavigera (strain kw1407 / UAMH 11150)</name>
    <name type="common">Blue stain fungus</name>
    <name type="synonym">Graphiocladiella clavigera</name>
    <dbReference type="NCBI Taxonomy" id="655863"/>
    <lineage>
        <taxon>Eukaryota</taxon>
        <taxon>Fungi</taxon>
        <taxon>Dikarya</taxon>
        <taxon>Ascomycota</taxon>
        <taxon>Pezizomycotina</taxon>
        <taxon>Sordariomycetes</taxon>
        <taxon>Sordariomycetidae</taxon>
        <taxon>Ophiostomatales</taxon>
        <taxon>Ophiostomataceae</taxon>
        <taxon>Leptographium</taxon>
    </lineage>
</organism>
<dbReference type="InterPro" id="IPR041024">
    <property type="entry name" value="Mcm6_C"/>
</dbReference>
<dbReference type="SUPFAM" id="SSF52540">
    <property type="entry name" value="P-loop containing nucleoside triphosphate hydrolases"/>
    <property type="match status" value="1"/>
</dbReference>
<feature type="region of interest" description="Disordered" evidence="15">
    <location>
        <begin position="800"/>
        <end position="820"/>
    </location>
</feature>
<dbReference type="Gene3D" id="1.20.58.870">
    <property type="match status" value="1"/>
</dbReference>
<keyword evidence="4 14" id="KW-0235">DNA replication</keyword>
<dbReference type="EC" id="3.6.4.12" evidence="3 14"/>
<dbReference type="GO" id="GO:0003697">
    <property type="term" value="F:single-stranded DNA binding"/>
    <property type="evidence" value="ECO:0007669"/>
    <property type="project" value="EnsemblFungi"/>
</dbReference>
<dbReference type="GO" id="GO:0005524">
    <property type="term" value="F:ATP binding"/>
    <property type="evidence" value="ECO:0007669"/>
    <property type="project" value="UniProtKB-UniRule"/>
</dbReference>
<dbReference type="InterPro" id="IPR012340">
    <property type="entry name" value="NA-bd_OB-fold"/>
</dbReference>
<evidence type="ECO:0000256" key="13">
    <source>
        <dbReference type="RuleBase" id="RU004070"/>
    </source>
</evidence>
<dbReference type="FunCoup" id="F0XSR3">
    <property type="interactions" value="937"/>
</dbReference>
<dbReference type="GO" id="GO:0006279">
    <property type="term" value="P:premeiotic DNA replication"/>
    <property type="evidence" value="ECO:0007669"/>
    <property type="project" value="EnsemblFungi"/>
</dbReference>
<dbReference type="GO" id="GO:0005737">
    <property type="term" value="C:cytoplasm"/>
    <property type="evidence" value="ECO:0007669"/>
    <property type="project" value="EnsemblFungi"/>
</dbReference>
<dbReference type="InterPro" id="IPR027925">
    <property type="entry name" value="MCM_N"/>
</dbReference>
<dbReference type="Pfam" id="PF14551">
    <property type="entry name" value="MCM_N"/>
    <property type="match status" value="1"/>
</dbReference>
<reference evidence="17 18" key="1">
    <citation type="journal article" date="2011" name="Proc. Natl. Acad. Sci. U.S.A.">
        <title>Genome and transcriptome analyses of the mountain pine beetle-fungal symbiont Grosmannia clavigera, a lodgepole pine pathogen.</title>
        <authorList>
            <person name="DiGuistini S."/>
            <person name="Wang Y."/>
            <person name="Liao N.Y."/>
            <person name="Taylor G."/>
            <person name="Tanguay P."/>
            <person name="Feau N."/>
            <person name="Henrissat B."/>
            <person name="Chan S.K."/>
            <person name="Hesse-Orce U."/>
            <person name="Alamouti S.M."/>
            <person name="Tsui C.K.M."/>
            <person name="Docking R.T."/>
            <person name="Levasseur A."/>
            <person name="Haridas S."/>
            <person name="Robertson G."/>
            <person name="Birol I."/>
            <person name="Holt R.A."/>
            <person name="Marra M.A."/>
            <person name="Hamelin R.C."/>
            <person name="Hirst M."/>
            <person name="Jones S.J.M."/>
            <person name="Bohlmann J."/>
            <person name="Breuil C."/>
        </authorList>
    </citation>
    <scope>NUCLEOTIDE SEQUENCE [LARGE SCALE GENOMIC DNA]</scope>
    <source>
        <strain evidence="18">kw1407 / UAMH 11150</strain>
    </source>
</reference>
<dbReference type="Pfam" id="PF17207">
    <property type="entry name" value="MCM_OB"/>
    <property type="match status" value="1"/>
</dbReference>
<dbReference type="InterPro" id="IPR001208">
    <property type="entry name" value="MCM_dom"/>
</dbReference>